<protein>
    <submittedName>
        <fullName evidence="1">Uncharacterized protein</fullName>
    </submittedName>
</protein>
<evidence type="ECO:0000313" key="2">
    <source>
        <dbReference type="Proteomes" id="UP000662783"/>
    </source>
</evidence>
<keyword evidence="2" id="KW-1185">Reference proteome</keyword>
<gene>
    <name evidence="1" type="ORF">JR347_16255</name>
</gene>
<dbReference type="Proteomes" id="UP000662783">
    <property type="component" value="Chromosome"/>
</dbReference>
<organism evidence="1 2">
    <name type="scientific">Fulvivirga lutea</name>
    <dbReference type="NCBI Taxonomy" id="2810512"/>
    <lineage>
        <taxon>Bacteria</taxon>
        <taxon>Pseudomonadati</taxon>
        <taxon>Bacteroidota</taxon>
        <taxon>Cytophagia</taxon>
        <taxon>Cytophagales</taxon>
        <taxon>Fulvivirgaceae</taxon>
        <taxon>Fulvivirga</taxon>
    </lineage>
</organism>
<proteinExistence type="predicted"/>
<reference evidence="1" key="1">
    <citation type="submission" date="2021-02" db="EMBL/GenBank/DDBJ databases">
        <title>Fulvivirga sp. S481 isolated from sea water.</title>
        <authorList>
            <person name="Bae S.S."/>
            <person name="Baek K."/>
        </authorList>
    </citation>
    <scope>NUCLEOTIDE SEQUENCE</scope>
    <source>
        <strain evidence="1">S481</strain>
    </source>
</reference>
<sequence length="59" mass="6828">MISPERVQVKQLKVGSKFKMGLNEREILIINELDSQVAYCSHFLGIYVLPVERFVYKVA</sequence>
<evidence type="ECO:0000313" key="1">
    <source>
        <dbReference type="EMBL" id="QSE97124.1"/>
    </source>
</evidence>
<dbReference type="AlphaFoldDB" id="A0A974WEU9"/>
<dbReference type="KEGG" id="fuv:JR347_16255"/>
<dbReference type="EMBL" id="CP070608">
    <property type="protein sequence ID" value="QSE97124.1"/>
    <property type="molecule type" value="Genomic_DNA"/>
</dbReference>
<name>A0A974WEU9_9BACT</name>
<accession>A0A974WEU9</accession>
<dbReference type="RefSeq" id="WP_205721637.1">
    <property type="nucleotide sequence ID" value="NZ_CP070608.1"/>
</dbReference>